<dbReference type="SUPFAM" id="SSF54631">
    <property type="entry name" value="CBS-domain pair"/>
    <property type="match status" value="1"/>
</dbReference>
<dbReference type="GO" id="GO:0050660">
    <property type="term" value="F:flavin adenine dinucleotide binding"/>
    <property type="evidence" value="ECO:0007669"/>
    <property type="project" value="InterPro"/>
</dbReference>
<keyword evidence="7" id="KW-1185">Reference proteome</keyword>
<dbReference type="InterPro" id="IPR036318">
    <property type="entry name" value="FAD-bd_PCMH-like_sf"/>
</dbReference>
<evidence type="ECO:0000313" key="7">
    <source>
        <dbReference type="Proteomes" id="UP000007307"/>
    </source>
</evidence>
<evidence type="ECO:0000313" key="6">
    <source>
        <dbReference type="EMBL" id="ACM49802.1"/>
    </source>
</evidence>
<evidence type="ECO:0000259" key="5">
    <source>
        <dbReference type="PROSITE" id="PS51371"/>
    </source>
</evidence>
<evidence type="ECO:0000256" key="1">
    <source>
        <dbReference type="ARBA" id="ARBA00006446"/>
    </source>
</evidence>
<dbReference type="InterPro" id="IPR044751">
    <property type="entry name" value="Ion_transp-like_CBS"/>
</dbReference>
<protein>
    <recommendedName>
        <fullName evidence="5">CBS domain-containing protein</fullName>
    </recommendedName>
</protein>
<gene>
    <name evidence="6" type="ordered locus">AMF_984</name>
</gene>
<dbReference type="InterPro" id="IPR016169">
    <property type="entry name" value="FAD-bd_PCMH_sub2"/>
</dbReference>
<dbReference type="AlphaFoldDB" id="B9KH98"/>
<dbReference type="PANTHER" id="PTHR22777">
    <property type="entry name" value="HEMOLYSIN-RELATED"/>
    <property type="match status" value="1"/>
</dbReference>
<dbReference type="PROSITE" id="PS51371">
    <property type="entry name" value="CBS"/>
    <property type="match status" value="1"/>
</dbReference>
<dbReference type="eggNOG" id="COG1253">
    <property type="taxonomic scope" value="Bacteria"/>
</dbReference>
<dbReference type="PANTHER" id="PTHR22777:SF27">
    <property type="entry name" value="MAGNESIUM AND COBALT EFFLUX PROTEIN CORC"/>
    <property type="match status" value="1"/>
</dbReference>
<keyword evidence="2" id="KW-0677">Repeat</keyword>
<dbReference type="HOGENOM" id="CLU_015237_3_1_5"/>
<dbReference type="GO" id="GO:0005886">
    <property type="term" value="C:plasma membrane"/>
    <property type="evidence" value="ECO:0007669"/>
    <property type="project" value="TreeGrafter"/>
</dbReference>
<evidence type="ECO:0000256" key="2">
    <source>
        <dbReference type="ARBA" id="ARBA00022737"/>
    </source>
</evidence>
<accession>B9KH98</accession>
<dbReference type="STRING" id="320483.AMF_984"/>
<sequence>MMWFSLIMGSGVSEDGVGGDSPTQGGMRSFFYSFILEKLPGFKDFVKNRIMAENVLHFGSSHIMNNLVRLDECSVKDIMVQRSEILALGIDDSDLLTKVLRSQHTRVPVYKDNIDNIVGFIHIKDITSKEGLDFNVKSIIHNVMYVPHSMKAVNLFVKMQSSRVHMAIVLDEYGSTDGLVTMADIIEEIVGDIEDEHDVPSIPDIVNISNDKIEVNARVLVRTLEQSLGISLKDSEEEEYVTVGGLILAMVGRVPVVDEVFNHKSGASFLIKEVDNRCIYRVVIDLSKVLRNR</sequence>
<dbReference type="Gene3D" id="3.30.465.10">
    <property type="match status" value="1"/>
</dbReference>
<dbReference type="EMBL" id="CP001079">
    <property type="protein sequence ID" value="ACM49802.1"/>
    <property type="molecule type" value="Genomic_DNA"/>
</dbReference>
<organism evidence="6 7">
    <name type="scientific">Anaplasma marginale (strain Florida)</name>
    <dbReference type="NCBI Taxonomy" id="320483"/>
    <lineage>
        <taxon>Bacteria</taxon>
        <taxon>Pseudomonadati</taxon>
        <taxon>Pseudomonadota</taxon>
        <taxon>Alphaproteobacteria</taxon>
        <taxon>Rickettsiales</taxon>
        <taxon>Anaplasmataceae</taxon>
        <taxon>Anaplasma</taxon>
    </lineage>
</organism>
<comment type="similarity">
    <text evidence="1">Belongs to the UPF0053 family. Hemolysin C subfamily.</text>
</comment>
<keyword evidence="3 4" id="KW-0129">CBS domain</keyword>
<name>B9KH98_ANAMF</name>
<dbReference type="InterPro" id="IPR046342">
    <property type="entry name" value="CBS_dom_sf"/>
</dbReference>
<evidence type="ECO:0000256" key="4">
    <source>
        <dbReference type="PROSITE-ProRule" id="PRU00703"/>
    </source>
</evidence>
<dbReference type="InterPro" id="IPR005170">
    <property type="entry name" value="Transptr-assoc_dom"/>
</dbReference>
<dbReference type="InterPro" id="IPR000644">
    <property type="entry name" value="CBS_dom"/>
</dbReference>
<dbReference type="Proteomes" id="UP000007307">
    <property type="component" value="Chromosome"/>
</dbReference>
<reference evidence="6 7" key="1">
    <citation type="journal article" date="2009" name="BMC Genomics">
        <title>Conservation in the face of diversity: multistrain analysis of an intracellular bacterium.</title>
        <authorList>
            <person name="Dark M.J."/>
            <person name="Herndon D.R."/>
            <person name="Kappmeyer L.S."/>
            <person name="Gonzales M.P."/>
            <person name="Nordeen E."/>
            <person name="Palmer G.H."/>
            <person name="Knowles D.P. Jr."/>
            <person name="Brayton K.A."/>
        </authorList>
    </citation>
    <scope>NUCLEOTIDE SEQUENCE [LARGE SCALE GENOMIC DNA]</scope>
    <source>
        <strain evidence="6 7">Florida</strain>
    </source>
</reference>
<dbReference type="SMART" id="SM01091">
    <property type="entry name" value="CorC_HlyC"/>
    <property type="match status" value="1"/>
</dbReference>
<evidence type="ECO:0000256" key="3">
    <source>
        <dbReference type="ARBA" id="ARBA00023122"/>
    </source>
</evidence>
<dbReference type="CDD" id="cd04590">
    <property type="entry name" value="CBS_pair_CorC_HlyC_assoc"/>
    <property type="match status" value="1"/>
</dbReference>
<feature type="domain" description="CBS" evidence="5">
    <location>
        <begin position="139"/>
        <end position="199"/>
    </location>
</feature>
<dbReference type="Gene3D" id="3.10.580.10">
    <property type="entry name" value="CBS-domain"/>
    <property type="match status" value="1"/>
</dbReference>
<dbReference type="Pfam" id="PF03471">
    <property type="entry name" value="CorC_HlyC"/>
    <property type="match status" value="1"/>
</dbReference>
<dbReference type="SUPFAM" id="SSF56176">
    <property type="entry name" value="FAD-binding/transporter-associated domain-like"/>
    <property type="match status" value="1"/>
</dbReference>
<dbReference type="FunFam" id="3.10.580.10:FF:000002">
    <property type="entry name" value="Magnesium/cobalt efflux protein CorC"/>
    <property type="match status" value="1"/>
</dbReference>
<dbReference type="Pfam" id="PF00571">
    <property type="entry name" value="CBS"/>
    <property type="match status" value="2"/>
</dbReference>
<proteinExistence type="inferred from homology"/>
<dbReference type="KEGG" id="amf:AMF_984"/>